<dbReference type="InterPro" id="IPR011990">
    <property type="entry name" value="TPR-like_helical_dom_sf"/>
</dbReference>
<dbReference type="PROSITE" id="PS50005">
    <property type="entry name" value="TPR"/>
    <property type="match status" value="1"/>
</dbReference>
<dbReference type="Gene3D" id="1.25.40.10">
    <property type="entry name" value="Tetratricopeptide repeat domain"/>
    <property type="match status" value="1"/>
</dbReference>
<dbReference type="AlphaFoldDB" id="A0A369VZW3"/>
<organism evidence="2 3">
    <name type="scientific">Sphingomonas aracearum</name>
    <dbReference type="NCBI Taxonomy" id="2283317"/>
    <lineage>
        <taxon>Bacteria</taxon>
        <taxon>Pseudomonadati</taxon>
        <taxon>Pseudomonadota</taxon>
        <taxon>Alphaproteobacteria</taxon>
        <taxon>Sphingomonadales</taxon>
        <taxon>Sphingomonadaceae</taxon>
        <taxon>Sphingomonas</taxon>
    </lineage>
</organism>
<dbReference type="PANTHER" id="PTHR12558:SF13">
    <property type="entry name" value="CELL DIVISION CYCLE PROTEIN 27 HOMOLOG"/>
    <property type="match status" value="1"/>
</dbReference>
<evidence type="ECO:0000256" key="1">
    <source>
        <dbReference type="PROSITE-ProRule" id="PRU00339"/>
    </source>
</evidence>
<dbReference type="Proteomes" id="UP000253918">
    <property type="component" value="Unassembled WGS sequence"/>
</dbReference>
<comment type="caution">
    <text evidence="2">The sequence shown here is derived from an EMBL/GenBank/DDBJ whole genome shotgun (WGS) entry which is preliminary data.</text>
</comment>
<protein>
    <submittedName>
        <fullName evidence="2">Tetratricopeptide repeat protein</fullName>
    </submittedName>
</protein>
<evidence type="ECO:0000313" key="3">
    <source>
        <dbReference type="Proteomes" id="UP000253918"/>
    </source>
</evidence>
<dbReference type="InterPro" id="IPR019734">
    <property type="entry name" value="TPR_rpt"/>
</dbReference>
<dbReference type="PANTHER" id="PTHR12558">
    <property type="entry name" value="CELL DIVISION CYCLE 16,23,27"/>
    <property type="match status" value="1"/>
</dbReference>
<feature type="repeat" description="TPR" evidence="1">
    <location>
        <begin position="336"/>
        <end position="369"/>
    </location>
</feature>
<dbReference type="RefSeq" id="WP_114686185.1">
    <property type="nucleotide sequence ID" value="NZ_QQNB01000001.1"/>
</dbReference>
<dbReference type="Pfam" id="PF13432">
    <property type="entry name" value="TPR_16"/>
    <property type="match status" value="2"/>
</dbReference>
<accession>A0A369VZW3</accession>
<dbReference type="OrthoDB" id="9766710at2"/>
<dbReference type="SMART" id="SM00028">
    <property type="entry name" value="TPR"/>
    <property type="match status" value="5"/>
</dbReference>
<name>A0A369VZW3_9SPHN</name>
<reference evidence="2 3" key="1">
    <citation type="submission" date="2018-07" db="EMBL/GenBank/DDBJ databases">
        <title>a novel species of Sphingomonas isolated from the rhizosphere soil of Araceae plant.</title>
        <authorList>
            <person name="Zhiyong W."/>
            <person name="Qinglan Z."/>
            <person name="Zhiwei F."/>
            <person name="Ding X."/>
            <person name="Gejiao W."/>
            <person name="Shixue Z."/>
        </authorList>
    </citation>
    <scope>NUCLEOTIDE SEQUENCE [LARGE SCALE GENOMIC DNA]</scope>
    <source>
        <strain evidence="2 3">WZY 27</strain>
    </source>
</reference>
<proteinExistence type="predicted"/>
<keyword evidence="3" id="KW-1185">Reference proteome</keyword>
<evidence type="ECO:0000313" key="2">
    <source>
        <dbReference type="EMBL" id="RDE06602.1"/>
    </source>
</evidence>
<dbReference type="SUPFAM" id="SSF48452">
    <property type="entry name" value="TPR-like"/>
    <property type="match status" value="1"/>
</dbReference>
<gene>
    <name evidence="2" type="ORF">DVW87_02540</name>
</gene>
<keyword evidence="1" id="KW-0802">TPR repeat</keyword>
<dbReference type="EMBL" id="QQNB01000001">
    <property type="protein sequence ID" value="RDE06602.1"/>
    <property type="molecule type" value="Genomic_DNA"/>
</dbReference>
<sequence>MIAGVAGPAPAWADATLTAFARARAAEGDGAVVVAARGYGEALDAEPGNAVIAGRAYREALDAGDYILAFRAAQALQAAGAAPADAGLLFAAEGMRKHDAAQLRIGTALMAKGPFAVLVPSVEAWAALDAGRDPFAVLARAKGNPLADRYGVQTRALLLIAAGRTAEGMAAVQTALRADAGEPDLRQAAAQLLAGRGEMDLARTLLDGDDPVVERLRESLADGGVRASGSFGLSRLFTRLAADIAGGNTGPFAVALTRAALLAEPANDRARILLAQALAKEDVTDQALAVLAEVPASSPFRALAEEAQIAVLRHAGERARALVWAKSRAEGKGAPADDLARYGDLLVEAGRFDEAAKAYRAAIKRSPADGGWTRWLQLGGALEQGGDWKRGEEALLHALALAPQEPVVLNYLGYARLEHGGDPAAALAMLEQASRLRPGDPSITDSLAWAYYRRGDAARAVPLLEQAARGEPENATIAEHLGDAYWSLGRRFEARYAWRAARSVAEAPDLQRLADKIADGLPKSRRR</sequence>